<keyword evidence="3" id="KW-1185">Reference proteome</keyword>
<proteinExistence type="predicted"/>
<accession>A0ABY5TZB2</accession>
<sequence length="389" mass="45455">MAFKPVKIPSKDIVFSRRKNCTYVYYTTKKIFNKEKGYSENERACIGIVSDEKETMMIPNKNYVTYFGDFGISLEENDSQFSRVLSFGARLVVGKILEMLNINSILNKVFKEKTDLIKSLICYFIDEQSSTIQHYEKWARRNAIFGNKIDSQSTISRLFNNVLTEDLIMEFTYIWNVEFQKNSLSRDIILSLDSTNFNTYSENIKLAEYGKAKVDQGLKQVNLAYVIDNETTMPLFYQTFLGSVTDQTQCKELINKSIEYGYKNPTLVMDRGFFNTENVNYLQNVDYKYIIMAKSRNKSLDVLLEENRNKIKDNFNCYIEKFGCYGLKLRTKVIGEKEQFVYIYYNGELAENKKKAFFRKMQKAKQTILDSKLDVESLKKNTKISLILV</sequence>
<dbReference type="PANTHER" id="PTHR34614">
    <property type="match status" value="1"/>
</dbReference>
<evidence type="ECO:0000313" key="2">
    <source>
        <dbReference type="EMBL" id="UWD34946.1"/>
    </source>
</evidence>
<dbReference type="PANTHER" id="PTHR34614:SF2">
    <property type="entry name" value="TRANSPOSASE IS4-LIKE DOMAIN-CONTAINING PROTEIN"/>
    <property type="match status" value="1"/>
</dbReference>
<reference evidence="2" key="1">
    <citation type="submission" date="2022-08" db="EMBL/GenBank/DDBJ databases">
        <title>Complete genome sequence of Mycoplasma cottewii type strain VIS.</title>
        <authorList>
            <person name="Spergser J."/>
        </authorList>
    </citation>
    <scope>NUCLEOTIDE SEQUENCE</scope>
    <source>
        <strain evidence="2">VIS</strain>
    </source>
</reference>
<dbReference type="InterPro" id="IPR002559">
    <property type="entry name" value="Transposase_11"/>
</dbReference>
<dbReference type="Proteomes" id="UP001059819">
    <property type="component" value="Chromosome"/>
</dbReference>
<evidence type="ECO:0000259" key="1">
    <source>
        <dbReference type="Pfam" id="PF01609"/>
    </source>
</evidence>
<gene>
    <name evidence="2" type="ORF">NX779_04025</name>
</gene>
<name>A0ABY5TZB2_9MOLU</name>
<dbReference type="EMBL" id="CP103424">
    <property type="protein sequence ID" value="UWD34946.1"/>
    <property type="molecule type" value="Genomic_DNA"/>
</dbReference>
<evidence type="ECO:0000313" key="3">
    <source>
        <dbReference type="Proteomes" id="UP001059819"/>
    </source>
</evidence>
<protein>
    <submittedName>
        <fullName evidence="2">Transposase</fullName>
    </submittedName>
</protein>
<organism evidence="2 3">
    <name type="scientific">Mycoplasma cottewii</name>
    <dbReference type="NCBI Taxonomy" id="51364"/>
    <lineage>
        <taxon>Bacteria</taxon>
        <taxon>Bacillati</taxon>
        <taxon>Mycoplasmatota</taxon>
        <taxon>Mollicutes</taxon>
        <taxon>Mycoplasmataceae</taxon>
        <taxon>Mycoplasma</taxon>
    </lineage>
</organism>
<dbReference type="RefSeq" id="WP_259430114.1">
    <property type="nucleotide sequence ID" value="NZ_CP103424.1"/>
</dbReference>
<dbReference type="Pfam" id="PF01609">
    <property type="entry name" value="DDE_Tnp_1"/>
    <property type="match status" value="1"/>
</dbReference>
<feature type="domain" description="Transposase IS4-like" evidence="1">
    <location>
        <begin position="187"/>
        <end position="315"/>
    </location>
</feature>